<evidence type="ECO:0000313" key="7">
    <source>
        <dbReference type="EMBL" id="KAF2725681.1"/>
    </source>
</evidence>
<gene>
    <name evidence="7" type="ORF">K431DRAFT_290778</name>
</gene>
<dbReference type="GO" id="GO:0000502">
    <property type="term" value="C:proteasome complex"/>
    <property type="evidence" value="ECO:0007669"/>
    <property type="project" value="UniProtKB-KW"/>
</dbReference>
<evidence type="ECO:0000313" key="8">
    <source>
        <dbReference type="Proteomes" id="UP000799441"/>
    </source>
</evidence>
<dbReference type="EMBL" id="MU003767">
    <property type="protein sequence ID" value="KAF2725681.1"/>
    <property type="molecule type" value="Genomic_DNA"/>
</dbReference>
<comment type="caution">
    <text evidence="7">The sequence shown here is derived from an EMBL/GenBank/DDBJ whole genome shotgun (WGS) entry which is preliminary data.</text>
</comment>
<sequence length="1867" mass="204809">MASTTQSTEQRELTLVGKVEMRIALAEGDNQIQNTLKTYLAPLLLKLASEHASVRNKVISICQHVNTRIKPQSIQLPVATLAKQFKEQQSSLIRHFDLLYIQRGVGRLSTAEQAELLPVVANGIAASGSHAPAIFNLLLRLLESFPLPQRGSNEDAGLRERVGLSDDDAQFLAEWVGKLILFATQKNVNQSCPGLSADDISFLTLQGREETWKPGESGLNLLKTKVSAAKLMASGLFNDKERFYPALFASADTAFTVSDVGDDMMKRALPATNLEEEDLVSRLFKLYFGEGNRTRVRAPLRLKILGLLGKSTHSTTFSGPISRLVDDGISVPVKDGEDLVMSNGTSTGFRADQCCSGSTNAGREASKLRASIFSYINYVARYGSKETLSAIAPSAVSKLRDFIEVQGWPRPATNEDLVSRGYAYEVIGLLAKSGGRNILVEEQHPTLDLLRWLFSSLAKDSSGSSIIVSVEEALSTCLTALARLDLTQAEQSALEDLLMEQMEQSDDLEANQRLRSTRYVGIRFANRCLPYSSVKARWIDCIGIGATGDRVEVREEAERGLSPYWYKMLNGSLGSLEEAPVTYPDFTAVTTQFFAGRTIDDAVEPSALAQYAAKRYHHSFSAMTRFARRILYTEVLQTSGLLPDIDSEWERSIDAAVEMNDKARIAVKSFLKSLPPVYQTTVKVLLCAQFEAMLLPPPMTADDSLADFLAISSDDLTQTLLRSSSRLMPNLSSNDVSRRKAAAHAFGILSSHPASNQLTLSKNISELLVKARAGGTAIGAAINQAHGATVALGYYFSRSAFRTGADVLGSDCSSLLTQAIDYITVGKDKLLQEAGMAAIGQLAMFAAIPTDFVMKTKPSISLKAVVDSICSLAREGSEPAILCLGQLSMIFPEEDDSGGDLGYIKEQIHKLHEIQQAELHFTVGEALSYVSCAWRSQALATKLDVEGATPTTPARTKTLSDLLEQTLKDCTKTKPSLKKASVMWLLCLVEFCGAEVEVQERLGLCQVAFKRCLSDRDELVQETASRGLGLVYQKGDRGLKDDLVRDLVMSFSSDSQTQLAGNVSADTQLFEPGALPTGDGSISTYKDIMNLAAEVGDSSLVYRFMSMASSNAVWSSRAAFGRFGLSNVLSDSSVDGYLADNPKLYPKLYRYRFDPHGGVQRSMNDIWNALVKDSVATIDKHFDAIMEDLLKSILGREWRVRQASCAAISDLVQGRSIDKYEQYLERIWTQCFRVLDDIKESVRDAAAGLARVLTGVLTRTLEAGETSSKNAQAMLHHVLPFLLSPSGVESGAEEVRLFAVHTLLELIKKGGAQTLRPFVPELVGRLIGLLSTLEPEAVNYLHLNAAKYNLTGQKIDDMRLSNVRASPLMEAIERCLDMTDDETMAKLSPTLESAMKGSLGLPSKVGSSRVLVSLSTRRAFVFRPYADTFLKLIERLVLDRNETVESSYAASAGYLARLSSDKQIIHLVDFAKKLYFQSEGDRESSVPRRSITAGELLLALVRNANDRFNALSASILPFVFVAVHDSSEAVKQPFQETWNEAVGGSRAVSLYLAEILQLAGEHLDSPQWVLKHTAARTVGDAVNSIAAMSKDMPADDAAKLWPLLERSLGGKTWEGKEEILPAFVKFVETSTHFLAERSDIRSSVVKVCGFRACIAVREAKRQNEGYKSHAIKAIGQIARSLREVDLSESIFEIVHPLLCPIKDDEDMDIDDSSTRKSEERREQLVMVCVDGLLSSINPYATRGAALEAQILRAVDTNLAVLKERMLASVQRSIMKGLHDLFDRIKTAGHGHDLTSRVLPSLKGILIGEELVVESLRLQRADALVTLVEMNTAFGKDLLKDLDSLLRVEVSKLVKDRLNFAIKQAETH</sequence>
<evidence type="ECO:0000256" key="4">
    <source>
        <dbReference type="ARBA" id="ARBA00022942"/>
    </source>
</evidence>
<dbReference type="SUPFAM" id="SSF48371">
    <property type="entry name" value="ARM repeat"/>
    <property type="match status" value="2"/>
</dbReference>
<organism evidence="7 8">
    <name type="scientific">Polychaeton citri CBS 116435</name>
    <dbReference type="NCBI Taxonomy" id="1314669"/>
    <lineage>
        <taxon>Eukaryota</taxon>
        <taxon>Fungi</taxon>
        <taxon>Dikarya</taxon>
        <taxon>Ascomycota</taxon>
        <taxon>Pezizomycotina</taxon>
        <taxon>Dothideomycetes</taxon>
        <taxon>Dothideomycetidae</taxon>
        <taxon>Capnodiales</taxon>
        <taxon>Capnodiaceae</taxon>
        <taxon>Polychaeton</taxon>
    </lineage>
</organism>
<name>A0A9P4QIU4_9PEZI</name>
<dbReference type="InterPro" id="IPR016024">
    <property type="entry name" value="ARM-type_fold"/>
</dbReference>
<dbReference type="Pfam" id="PF13001">
    <property type="entry name" value="ECM29_N"/>
    <property type="match status" value="1"/>
</dbReference>
<reference evidence="7" key="1">
    <citation type="journal article" date="2020" name="Stud. Mycol.">
        <title>101 Dothideomycetes genomes: a test case for predicting lifestyles and emergence of pathogens.</title>
        <authorList>
            <person name="Haridas S."/>
            <person name="Albert R."/>
            <person name="Binder M."/>
            <person name="Bloem J."/>
            <person name="Labutti K."/>
            <person name="Salamov A."/>
            <person name="Andreopoulos B."/>
            <person name="Baker S."/>
            <person name="Barry K."/>
            <person name="Bills G."/>
            <person name="Bluhm B."/>
            <person name="Cannon C."/>
            <person name="Castanera R."/>
            <person name="Culley D."/>
            <person name="Daum C."/>
            <person name="Ezra D."/>
            <person name="Gonzalez J."/>
            <person name="Henrissat B."/>
            <person name="Kuo A."/>
            <person name="Liang C."/>
            <person name="Lipzen A."/>
            <person name="Lutzoni F."/>
            <person name="Magnuson J."/>
            <person name="Mondo S."/>
            <person name="Nolan M."/>
            <person name="Ohm R."/>
            <person name="Pangilinan J."/>
            <person name="Park H.-J."/>
            <person name="Ramirez L."/>
            <person name="Alfaro M."/>
            <person name="Sun H."/>
            <person name="Tritt A."/>
            <person name="Yoshinaga Y."/>
            <person name="Zwiers L.-H."/>
            <person name="Turgeon B."/>
            <person name="Goodwin S."/>
            <person name="Spatafora J."/>
            <person name="Crous P."/>
            <person name="Grigoriev I."/>
        </authorList>
    </citation>
    <scope>NUCLEOTIDE SEQUENCE</scope>
    <source>
        <strain evidence="7">CBS 116435</strain>
    </source>
</reference>
<dbReference type="GO" id="GO:0036503">
    <property type="term" value="P:ERAD pathway"/>
    <property type="evidence" value="ECO:0007669"/>
    <property type="project" value="TreeGrafter"/>
</dbReference>
<dbReference type="InterPro" id="IPR055443">
    <property type="entry name" value="HEAT_ECM29"/>
</dbReference>
<dbReference type="InterPro" id="IPR024372">
    <property type="entry name" value="Ecm29_N"/>
</dbReference>
<dbReference type="PANTHER" id="PTHR23346:SF19">
    <property type="entry name" value="PROTEASOME ADAPTER AND SCAFFOLD PROTEIN ECM29"/>
    <property type="match status" value="1"/>
</dbReference>
<dbReference type="GO" id="GO:0043248">
    <property type="term" value="P:proteasome assembly"/>
    <property type="evidence" value="ECO:0007669"/>
    <property type="project" value="InterPro"/>
</dbReference>
<dbReference type="PANTHER" id="PTHR23346">
    <property type="entry name" value="TRANSLATIONAL ACTIVATOR GCN1-RELATED"/>
    <property type="match status" value="1"/>
</dbReference>
<dbReference type="Gene3D" id="1.25.10.10">
    <property type="entry name" value="Leucine-rich Repeat Variant"/>
    <property type="match status" value="2"/>
</dbReference>
<evidence type="ECO:0000259" key="6">
    <source>
        <dbReference type="Pfam" id="PF24492"/>
    </source>
</evidence>
<evidence type="ECO:0000256" key="2">
    <source>
        <dbReference type="ARBA" id="ARBA00022490"/>
    </source>
</evidence>
<keyword evidence="8" id="KW-1185">Reference proteome</keyword>
<dbReference type="GO" id="GO:0060090">
    <property type="term" value="F:molecular adaptor activity"/>
    <property type="evidence" value="ECO:0007669"/>
    <property type="project" value="InterPro"/>
</dbReference>
<dbReference type="InterPro" id="IPR011989">
    <property type="entry name" value="ARM-like"/>
</dbReference>
<accession>A0A9P4QIU4</accession>
<protein>
    <submittedName>
        <fullName evidence="7">ARM repeat-containing protein</fullName>
    </submittedName>
</protein>
<evidence type="ECO:0000256" key="3">
    <source>
        <dbReference type="ARBA" id="ARBA00022737"/>
    </source>
</evidence>
<proteinExistence type="predicted"/>
<evidence type="ECO:0000259" key="5">
    <source>
        <dbReference type="Pfam" id="PF13001"/>
    </source>
</evidence>
<keyword evidence="2" id="KW-0963">Cytoplasm</keyword>
<dbReference type="Pfam" id="PF23731">
    <property type="entry name" value="ARM_ECM29_C"/>
    <property type="match status" value="1"/>
</dbReference>
<dbReference type="GO" id="GO:0005737">
    <property type="term" value="C:cytoplasm"/>
    <property type="evidence" value="ECO:0007669"/>
    <property type="project" value="UniProtKB-SubCell"/>
</dbReference>
<dbReference type="OrthoDB" id="16066at2759"/>
<feature type="domain" description="Proteasome adapter and scaffold protein ECM29 HEAT-repeat" evidence="6">
    <location>
        <begin position="1315"/>
        <end position="1476"/>
    </location>
</feature>
<feature type="domain" description="Proteasome component Ecm29 N-terminal" evidence="5">
    <location>
        <begin position="16"/>
        <end position="542"/>
    </location>
</feature>
<dbReference type="Pfam" id="PF24492">
    <property type="entry name" value="HEAT_ECM29"/>
    <property type="match status" value="1"/>
</dbReference>
<comment type="subcellular location">
    <subcellularLocation>
        <location evidence="1">Cytoplasm</location>
    </subcellularLocation>
</comment>
<keyword evidence="3" id="KW-0677">Repeat</keyword>
<dbReference type="GO" id="GO:0005634">
    <property type="term" value="C:nucleus"/>
    <property type="evidence" value="ECO:0007669"/>
    <property type="project" value="TreeGrafter"/>
</dbReference>
<dbReference type="Proteomes" id="UP000799441">
    <property type="component" value="Unassembled WGS sequence"/>
</dbReference>
<evidence type="ECO:0000256" key="1">
    <source>
        <dbReference type="ARBA" id="ARBA00004496"/>
    </source>
</evidence>
<keyword evidence="4" id="KW-0647">Proteasome</keyword>